<evidence type="ECO:0000313" key="2">
    <source>
        <dbReference type="Proteomes" id="UP000004750"/>
    </source>
</evidence>
<organism evidence="1 2">
    <name type="scientific">Cardiobacterium valvarum F0432</name>
    <dbReference type="NCBI Taxonomy" id="797473"/>
    <lineage>
        <taxon>Bacteria</taxon>
        <taxon>Pseudomonadati</taxon>
        <taxon>Pseudomonadota</taxon>
        <taxon>Gammaproteobacteria</taxon>
        <taxon>Cardiobacteriales</taxon>
        <taxon>Cardiobacteriaceae</taxon>
        <taxon>Cardiobacterium</taxon>
    </lineage>
</organism>
<comment type="caution">
    <text evidence="1">The sequence shown here is derived from an EMBL/GenBank/DDBJ whole genome shotgun (WGS) entry which is preliminary data.</text>
</comment>
<sequence>MTTITEKSVNLDSGSYAACLENSRAALIPYMEELRNQLAGNDLSPEEREACNKRLQRLQRLQQNLDRPGSFLEWFATADSAVADIELEISPRLIEERKMNFE</sequence>
<dbReference type="AlphaFoldDB" id="G9ZJB6"/>
<dbReference type="Proteomes" id="UP000004750">
    <property type="component" value="Unassembled WGS sequence"/>
</dbReference>
<reference evidence="1 2" key="1">
    <citation type="submission" date="2011-08" db="EMBL/GenBank/DDBJ databases">
        <authorList>
            <person name="Weinstock G."/>
            <person name="Sodergren E."/>
            <person name="Clifton S."/>
            <person name="Fulton L."/>
            <person name="Fulton B."/>
            <person name="Courtney L."/>
            <person name="Fronick C."/>
            <person name="Harrison M."/>
            <person name="Strong C."/>
            <person name="Farmer C."/>
            <person name="Delahaunty K."/>
            <person name="Markovic C."/>
            <person name="Hall O."/>
            <person name="Minx P."/>
            <person name="Tomlinson C."/>
            <person name="Mitreva M."/>
            <person name="Hou S."/>
            <person name="Chen J."/>
            <person name="Wollam A."/>
            <person name="Pepin K.H."/>
            <person name="Johnson M."/>
            <person name="Bhonagiri V."/>
            <person name="Zhang X."/>
            <person name="Suruliraj S."/>
            <person name="Warren W."/>
            <person name="Chinwalla A."/>
            <person name="Mardis E.R."/>
            <person name="Wilson R.K."/>
        </authorList>
    </citation>
    <scope>NUCLEOTIDE SEQUENCE [LARGE SCALE GENOMIC DNA]</scope>
    <source>
        <strain evidence="1 2">F0432</strain>
    </source>
</reference>
<evidence type="ECO:0000313" key="1">
    <source>
        <dbReference type="EMBL" id="EHM50257.1"/>
    </source>
</evidence>
<dbReference type="STRING" id="797473.HMPREF9080_02885"/>
<dbReference type="RefSeq" id="WP_006986869.1">
    <property type="nucleotide sequence ID" value="NZ_JH417969.1"/>
</dbReference>
<dbReference type="EMBL" id="AGCM01000184">
    <property type="protein sequence ID" value="EHM50257.1"/>
    <property type="molecule type" value="Genomic_DNA"/>
</dbReference>
<protein>
    <submittedName>
        <fullName evidence="1">Uncharacterized protein</fullName>
    </submittedName>
</protein>
<name>G9ZJB6_9GAMM</name>
<accession>G9ZJB6</accession>
<proteinExistence type="predicted"/>
<gene>
    <name evidence="1" type="ORF">HMPREF9080_02885</name>
</gene>
<dbReference type="HOGENOM" id="CLU_2272331_0_0_6"/>